<evidence type="ECO:0000313" key="1">
    <source>
        <dbReference type="EMBL" id="GBM44828.1"/>
    </source>
</evidence>
<gene>
    <name evidence="1" type="ORF">AVEN_139656_1</name>
</gene>
<sequence>MKEFTFGCKTTDVHSTGPVAVMASGTGHGAAFCRAEIPSDGSEGTPNCSCPGCSSSLRRLWQLQLWCECDLAGKETIHDYVTLRLFA</sequence>
<comment type="caution">
    <text evidence="1">The sequence shown here is derived from an EMBL/GenBank/DDBJ whole genome shotgun (WGS) entry which is preliminary data.</text>
</comment>
<reference evidence="1 2" key="1">
    <citation type="journal article" date="2019" name="Sci. Rep.">
        <title>Orb-weaving spider Araneus ventricosus genome elucidates the spidroin gene catalogue.</title>
        <authorList>
            <person name="Kono N."/>
            <person name="Nakamura H."/>
            <person name="Ohtoshi R."/>
            <person name="Moran D.A.P."/>
            <person name="Shinohara A."/>
            <person name="Yoshida Y."/>
            <person name="Fujiwara M."/>
            <person name="Mori M."/>
            <person name="Tomita M."/>
            <person name="Arakawa K."/>
        </authorList>
    </citation>
    <scope>NUCLEOTIDE SEQUENCE [LARGE SCALE GENOMIC DNA]</scope>
</reference>
<proteinExistence type="predicted"/>
<dbReference type="EMBL" id="BGPR01001078">
    <property type="protein sequence ID" value="GBM44828.1"/>
    <property type="molecule type" value="Genomic_DNA"/>
</dbReference>
<evidence type="ECO:0000313" key="2">
    <source>
        <dbReference type="Proteomes" id="UP000499080"/>
    </source>
</evidence>
<dbReference type="AlphaFoldDB" id="A0A4Y2FWP7"/>
<dbReference type="Proteomes" id="UP000499080">
    <property type="component" value="Unassembled WGS sequence"/>
</dbReference>
<keyword evidence="2" id="KW-1185">Reference proteome</keyword>
<protein>
    <submittedName>
        <fullName evidence="1">Uncharacterized protein</fullName>
    </submittedName>
</protein>
<name>A0A4Y2FWP7_ARAVE</name>
<organism evidence="1 2">
    <name type="scientific">Araneus ventricosus</name>
    <name type="common">Orbweaver spider</name>
    <name type="synonym">Epeira ventricosa</name>
    <dbReference type="NCBI Taxonomy" id="182803"/>
    <lineage>
        <taxon>Eukaryota</taxon>
        <taxon>Metazoa</taxon>
        <taxon>Ecdysozoa</taxon>
        <taxon>Arthropoda</taxon>
        <taxon>Chelicerata</taxon>
        <taxon>Arachnida</taxon>
        <taxon>Araneae</taxon>
        <taxon>Araneomorphae</taxon>
        <taxon>Entelegynae</taxon>
        <taxon>Araneoidea</taxon>
        <taxon>Araneidae</taxon>
        <taxon>Araneus</taxon>
    </lineage>
</organism>
<accession>A0A4Y2FWP7</accession>